<dbReference type="InterPro" id="IPR043128">
    <property type="entry name" value="Rev_trsase/Diguanyl_cyclase"/>
</dbReference>
<feature type="region of interest" description="Disordered" evidence="1">
    <location>
        <begin position="1"/>
        <end position="21"/>
    </location>
</feature>
<name>A0A1H3S5L1_9ACTN</name>
<dbReference type="PROSITE" id="PS50887">
    <property type="entry name" value="GGDEF"/>
    <property type="match status" value="1"/>
</dbReference>
<feature type="transmembrane region" description="Helical" evidence="2">
    <location>
        <begin position="322"/>
        <end position="339"/>
    </location>
</feature>
<evidence type="ECO:0000313" key="6">
    <source>
        <dbReference type="Proteomes" id="UP000242415"/>
    </source>
</evidence>
<feature type="transmembrane region" description="Helical" evidence="2">
    <location>
        <begin position="35"/>
        <end position="56"/>
    </location>
</feature>
<feature type="transmembrane region" description="Helical" evidence="2">
    <location>
        <begin position="136"/>
        <end position="156"/>
    </location>
</feature>
<proteinExistence type="predicted"/>
<keyword evidence="2" id="KW-0812">Transmembrane</keyword>
<dbReference type="AlphaFoldDB" id="A0A1H3S5L1"/>
<feature type="transmembrane region" description="Helical" evidence="2">
    <location>
        <begin position="193"/>
        <end position="216"/>
    </location>
</feature>
<feature type="region of interest" description="Disordered" evidence="1">
    <location>
        <begin position="733"/>
        <end position="752"/>
    </location>
</feature>
<dbReference type="Pfam" id="PF13487">
    <property type="entry name" value="HD_5"/>
    <property type="match status" value="1"/>
</dbReference>
<organism evidence="5 6">
    <name type="scientific">Micromonospora pattaloongensis</name>
    <dbReference type="NCBI Taxonomy" id="405436"/>
    <lineage>
        <taxon>Bacteria</taxon>
        <taxon>Bacillati</taxon>
        <taxon>Actinomycetota</taxon>
        <taxon>Actinomycetes</taxon>
        <taxon>Micromonosporales</taxon>
        <taxon>Micromonosporaceae</taxon>
        <taxon>Micromonospora</taxon>
    </lineage>
</organism>
<dbReference type="GO" id="GO:0052621">
    <property type="term" value="F:diguanylate cyclase activity"/>
    <property type="evidence" value="ECO:0007669"/>
    <property type="project" value="TreeGrafter"/>
</dbReference>
<dbReference type="OrthoDB" id="9802066at2"/>
<dbReference type="SMART" id="SM00471">
    <property type="entry name" value="HDc"/>
    <property type="match status" value="1"/>
</dbReference>
<dbReference type="Proteomes" id="UP000242415">
    <property type="component" value="Unassembled WGS sequence"/>
</dbReference>
<evidence type="ECO:0000259" key="3">
    <source>
        <dbReference type="PROSITE" id="PS50887"/>
    </source>
</evidence>
<dbReference type="STRING" id="405436.SAMN05444365_11068"/>
<evidence type="ECO:0000256" key="1">
    <source>
        <dbReference type="SAM" id="MobiDB-lite"/>
    </source>
</evidence>
<feature type="domain" description="HD-GYP" evidence="4">
    <location>
        <begin position="541"/>
        <end position="735"/>
    </location>
</feature>
<dbReference type="GO" id="GO:0005886">
    <property type="term" value="C:plasma membrane"/>
    <property type="evidence" value="ECO:0007669"/>
    <property type="project" value="TreeGrafter"/>
</dbReference>
<dbReference type="InterPro" id="IPR037522">
    <property type="entry name" value="HD_GYP_dom"/>
</dbReference>
<dbReference type="Gene3D" id="1.10.3210.10">
    <property type="entry name" value="Hypothetical protein af1432"/>
    <property type="match status" value="1"/>
</dbReference>
<dbReference type="InterPro" id="IPR000160">
    <property type="entry name" value="GGDEF_dom"/>
</dbReference>
<keyword evidence="6" id="KW-1185">Reference proteome</keyword>
<dbReference type="InterPro" id="IPR050469">
    <property type="entry name" value="Diguanylate_Cyclase"/>
</dbReference>
<dbReference type="SUPFAM" id="SSF109604">
    <property type="entry name" value="HD-domain/PDEase-like"/>
    <property type="match status" value="1"/>
</dbReference>
<accession>A0A1H3S5L1</accession>
<protein>
    <submittedName>
        <fullName evidence="5">Diguanylate cyclase (GGDEF) domain-containing protein</fullName>
    </submittedName>
</protein>
<dbReference type="EMBL" id="FNPH01000010">
    <property type="protein sequence ID" value="SDZ32791.1"/>
    <property type="molecule type" value="Genomic_DNA"/>
</dbReference>
<dbReference type="RefSeq" id="WP_139307387.1">
    <property type="nucleotide sequence ID" value="NZ_FNPH01000010.1"/>
</dbReference>
<sequence length="752" mass="79932">MAGARLAAARPAPQPSEGPRSPARPTLRVLYADPVLRRAALAGVAWLTVFAIYTAINRRLGITGVSPLSVLYLVPIAGAVVCSALAARGSSGHRRLAWWLFCAANVLWLVGEIIFLGYSVAREDAPPTPSIADLYVLQYPVALVAILIGLGPGNVLRQARGTLDAALVAGGTGALGWKLIIGPSVPETFDAGAVVTFAYPVLSVLIVSALLAVGLAGYRTLPLWIMVTGVGQAVSGFSDAQYAYLAVLGEYTESSWLDLGWQAASLLLCLAALIALRHPEPDAELREVDGDVAIVPSLVSAVTVVGLFTADHMDGQHTDTSTLLVAAILCVGLLVRQVMVTRDRTGLAAQLRDALREQERLAVTDALTGVYNRRFFQEMLRLEAERAARHGRPLSLVLVDLDHFKAINDGYGHPAGDAALVQAAERLRRTVRGSDVIARYGGEEFVCLLPGADADAALTVAEQLRRALCDTRVTLGDGVEVLLTASVGVATAGGRGGRTGRGAVDVEALINDADDALYRAKARGRNRTVVAGAVPGLDLDTDPDLPPALVWLADQVDAKLSPEEHSTAVARWALLTGERMGLDHATLRRAAAAGRLHDIGKVNVATPILAKPGRPTEEEWQELRRHPDEGARLLIEFGGRPDLAPLVAAHHERYDGRGYPRGLAGAEIPIEARIIAVCDSWAAMRSHRAYSRGLTVAEARLQIERGRGGQFDPEVADAFLSLVDEGAIDELAPLAPLPPRRPERPASALPRA</sequence>
<reference evidence="6" key="1">
    <citation type="submission" date="2016-10" db="EMBL/GenBank/DDBJ databases">
        <authorList>
            <person name="Varghese N."/>
            <person name="Submissions S."/>
        </authorList>
    </citation>
    <scope>NUCLEOTIDE SEQUENCE [LARGE SCALE GENOMIC DNA]</scope>
    <source>
        <strain evidence="6">DSM 45245</strain>
    </source>
</reference>
<evidence type="ECO:0000313" key="5">
    <source>
        <dbReference type="EMBL" id="SDZ32791.1"/>
    </source>
</evidence>
<dbReference type="GO" id="GO:0043709">
    <property type="term" value="P:cell adhesion involved in single-species biofilm formation"/>
    <property type="evidence" value="ECO:0007669"/>
    <property type="project" value="TreeGrafter"/>
</dbReference>
<gene>
    <name evidence="5" type="ORF">SAMN05444365_11068</name>
</gene>
<keyword evidence="2" id="KW-0472">Membrane</keyword>
<dbReference type="PANTHER" id="PTHR45138">
    <property type="entry name" value="REGULATORY COMPONENTS OF SENSORY TRANSDUCTION SYSTEM"/>
    <property type="match status" value="1"/>
</dbReference>
<feature type="domain" description="GGDEF" evidence="3">
    <location>
        <begin position="392"/>
        <end position="533"/>
    </location>
</feature>
<dbReference type="NCBIfam" id="TIGR00254">
    <property type="entry name" value="GGDEF"/>
    <property type="match status" value="1"/>
</dbReference>
<feature type="transmembrane region" description="Helical" evidence="2">
    <location>
        <begin position="163"/>
        <end position="181"/>
    </location>
</feature>
<dbReference type="CDD" id="cd00077">
    <property type="entry name" value="HDc"/>
    <property type="match status" value="1"/>
</dbReference>
<dbReference type="SUPFAM" id="SSF55073">
    <property type="entry name" value="Nucleotide cyclase"/>
    <property type="match status" value="1"/>
</dbReference>
<dbReference type="FunFam" id="3.30.70.270:FF:000001">
    <property type="entry name" value="Diguanylate cyclase domain protein"/>
    <property type="match status" value="1"/>
</dbReference>
<dbReference type="Pfam" id="PF00990">
    <property type="entry name" value="GGDEF"/>
    <property type="match status" value="1"/>
</dbReference>
<dbReference type="Gene3D" id="3.30.70.270">
    <property type="match status" value="1"/>
</dbReference>
<dbReference type="InterPro" id="IPR029787">
    <property type="entry name" value="Nucleotide_cyclase"/>
</dbReference>
<dbReference type="InterPro" id="IPR003607">
    <property type="entry name" value="HD/PDEase_dom"/>
</dbReference>
<dbReference type="PANTHER" id="PTHR45138:SF9">
    <property type="entry name" value="DIGUANYLATE CYCLASE DGCM-RELATED"/>
    <property type="match status" value="1"/>
</dbReference>
<dbReference type="SMART" id="SM00267">
    <property type="entry name" value="GGDEF"/>
    <property type="match status" value="1"/>
</dbReference>
<feature type="compositionally biased region" description="Low complexity" evidence="1">
    <location>
        <begin position="1"/>
        <end position="11"/>
    </location>
</feature>
<dbReference type="PROSITE" id="PS51832">
    <property type="entry name" value="HD_GYP"/>
    <property type="match status" value="1"/>
</dbReference>
<evidence type="ECO:0000259" key="4">
    <source>
        <dbReference type="PROSITE" id="PS51832"/>
    </source>
</evidence>
<feature type="transmembrane region" description="Helical" evidence="2">
    <location>
        <begin position="68"/>
        <end position="87"/>
    </location>
</feature>
<dbReference type="GO" id="GO:1902201">
    <property type="term" value="P:negative regulation of bacterial-type flagellum-dependent cell motility"/>
    <property type="evidence" value="ECO:0007669"/>
    <property type="project" value="TreeGrafter"/>
</dbReference>
<feature type="transmembrane region" description="Helical" evidence="2">
    <location>
        <begin position="96"/>
        <end position="116"/>
    </location>
</feature>
<evidence type="ECO:0000256" key="2">
    <source>
        <dbReference type="SAM" id="Phobius"/>
    </source>
</evidence>
<dbReference type="CDD" id="cd01949">
    <property type="entry name" value="GGDEF"/>
    <property type="match status" value="1"/>
</dbReference>
<keyword evidence="2" id="KW-1133">Transmembrane helix</keyword>